<keyword evidence="2" id="KW-1185">Reference proteome</keyword>
<protein>
    <recommendedName>
        <fullName evidence="3">Endonuclease/exonuclease/phosphatase domain-containing protein</fullName>
    </recommendedName>
</protein>
<dbReference type="AlphaFoldDB" id="A0A6J8DJG7"/>
<dbReference type="EMBL" id="CACVKT020007423">
    <property type="protein sequence ID" value="CAC5407691.1"/>
    <property type="molecule type" value="Genomic_DNA"/>
</dbReference>
<evidence type="ECO:0000313" key="2">
    <source>
        <dbReference type="Proteomes" id="UP000507470"/>
    </source>
</evidence>
<sequence length="362" mass="41832">MTNLRLQNLENHFLTLRNQKQNNFNSQVPVHMMPPQHVFHVTSPPAPNQWIQQVPSHPLFRHGIPAPPPYMYRKSDRIPEVPRQIQRPNINLQFQQAQMFNPSPSELVTQLPTSDSNNCIAVNQGASQQSLFNQLFRTQEKVLNNLTSIKGFVEFDTKFKDAEDVSNTLTNDSKNIFAVREDLKLKAADDISNTRSRDSKNSFAVREENVIEKTPISSIQDRHSTDSSVSYNLHQNLKFNSSIDSSVSAILNSKNCFVVKRIKESKYSSTKAKSPYSQCSKKWKLFFRQRTNHSSRSRYSAPCEKNDITVGKASPLRILSFNIKGFNSNKNYLNELLDKHDIILLQERWLFNYEKELLKQHH</sequence>
<reference evidence="1 2" key="1">
    <citation type="submission" date="2020-06" db="EMBL/GenBank/DDBJ databases">
        <authorList>
            <person name="Li R."/>
            <person name="Bekaert M."/>
        </authorList>
    </citation>
    <scope>NUCLEOTIDE SEQUENCE [LARGE SCALE GENOMIC DNA]</scope>
    <source>
        <strain evidence="2">wild</strain>
    </source>
</reference>
<dbReference type="OrthoDB" id="6190142at2759"/>
<evidence type="ECO:0000313" key="1">
    <source>
        <dbReference type="EMBL" id="CAC5407691.1"/>
    </source>
</evidence>
<gene>
    <name evidence="1" type="ORF">MCOR_41140</name>
</gene>
<proteinExistence type="predicted"/>
<organism evidence="1 2">
    <name type="scientific">Mytilus coruscus</name>
    <name type="common">Sea mussel</name>
    <dbReference type="NCBI Taxonomy" id="42192"/>
    <lineage>
        <taxon>Eukaryota</taxon>
        <taxon>Metazoa</taxon>
        <taxon>Spiralia</taxon>
        <taxon>Lophotrochozoa</taxon>
        <taxon>Mollusca</taxon>
        <taxon>Bivalvia</taxon>
        <taxon>Autobranchia</taxon>
        <taxon>Pteriomorphia</taxon>
        <taxon>Mytilida</taxon>
        <taxon>Mytiloidea</taxon>
        <taxon>Mytilidae</taxon>
        <taxon>Mytilinae</taxon>
        <taxon>Mytilus</taxon>
    </lineage>
</organism>
<accession>A0A6J8DJG7</accession>
<dbReference type="Proteomes" id="UP000507470">
    <property type="component" value="Unassembled WGS sequence"/>
</dbReference>
<dbReference type="InterPro" id="IPR036691">
    <property type="entry name" value="Endo/exonu/phosph_ase_sf"/>
</dbReference>
<evidence type="ECO:0008006" key="3">
    <source>
        <dbReference type="Google" id="ProtNLM"/>
    </source>
</evidence>
<dbReference type="SUPFAM" id="SSF56219">
    <property type="entry name" value="DNase I-like"/>
    <property type="match status" value="1"/>
</dbReference>
<name>A0A6J8DJG7_MYTCO</name>